<dbReference type="SUPFAM" id="SSF56194">
    <property type="entry name" value="Uridine diphospho-N-Acetylenolpyruvylglucosamine reductase, MurB, C-terminal domain"/>
    <property type="match status" value="1"/>
</dbReference>
<dbReference type="InterPro" id="IPR016169">
    <property type="entry name" value="FAD-bd_PCMH_sub2"/>
</dbReference>
<comment type="caution">
    <text evidence="19">The sequence shown here is derived from an EMBL/GenBank/DDBJ whole genome shotgun (WGS) entry which is preliminary data.</text>
</comment>
<dbReference type="GO" id="GO:0009252">
    <property type="term" value="P:peptidoglycan biosynthetic process"/>
    <property type="evidence" value="ECO:0007669"/>
    <property type="project" value="UniProtKB-UniRule"/>
</dbReference>
<evidence type="ECO:0000256" key="16">
    <source>
        <dbReference type="ARBA" id="ARBA00048914"/>
    </source>
</evidence>
<evidence type="ECO:0000256" key="14">
    <source>
        <dbReference type="ARBA" id="ARBA00023306"/>
    </source>
</evidence>
<comment type="caution">
    <text evidence="17">Lacks conserved residue(s) required for the propagation of feature annotation.</text>
</comment>
<keyword evidence="9 17" id="KW-0274">FAD</keyword>
<dbReference type="GO" id="GO:0008762">
    <property type="term" value="F:UDP-N-acetylmuramate dehydrogenase activity"/>
    <property type="evidence" value="ECO:0007669"/>
    <property type="project" value="UniProtKB-UniRule"/>
</dbReference>
<evidence type="ECO:0000256" key="1">
    <source>
        <dbReference type="ARBA" id="ARBA00001974"/>
    </source>
</evidence>
<dbReference type="PANTHER" id="PTHR21071">
    <property type="entry name" value="UDP-N-ACETYLENOLPYRUVOYLGLUCOSAMINE REDUCTASE"/>
    <property type="match status" value="1"/>
</dbReference>
<evidence type="ECO:0000313" key="20">
    <source>
        <dbReference type="Proteomes" id="UP000612585"/>
    </source>
</evidence>
<proteinExistence type="inferred from homology"/>
<dbReference type="GO" id="GO:0071949">
    <property type="term" value="F:FAD binding"/>
    <property type="evidence" value="ECO:0007669"/>
    <property type="project" value="InterPro"/>
</dbReference>
<dbReference type="AlphaFoldDB" id="A0A8J4DXV1"/>
<comment type="similarity">
    <text evidence="5 17">Belongs to the MurB family.</text>
</comment>
<feature type="active site" description="Proton donor" evidence="17">
    <location>
        <position position="254"/>
    </location>
</feature>
<evidence type="ECO:0000256" key="11">
    <source>
        <dbReference type="ARBA" id="ARBA00022960"/>
    </source>
</evidence>
<evidence type="ECO:0000256" key="15">
    <source>
        <dbReference type="ARBA" id="ARBA00023316"/>
    </source>
</evidence>
<evidence type="ECO:0000256" key="17">
    <source>
        <dbReference type="HAMAP-Rule" id="MF_00037"/>
    </source>
</evidence>
<evidence type="ECO:0000256" key="2">
    <source>
        <dbReference type="ARBA" id="ARBA00003921"/>
    </source>
</evidence>
<evidence type="ECO:0000256" key="6">
    <source>
        <dbReference type="ARBA" id="ARBA00022490"/>
    </source>
</evidence>
<comment type="pathway">
    <text evidence="4 17">Cell wall biogenesis; peptidoglycan biosynthesis.</text>
</comment>
<dbReference type="NCBIfam" id="NF010478">
    <property type="entry name" value="PRK13903.1"/>
    <property type="match status" value="1"/>
</dbReference>
<keyword evidence="6 17" id="KW-0963">Cytoplasm</keyword>
<dbReference type="EC" id="1.3.1.98" evidence="17"/>
<evidence type="ECO:0000256" key="3">
    <source>
        <dbReference type="ARBA" id="ARBA00004496"/>
    </source>
</evidence>
<dbReference type="SUPFAM" id="SSF56176">
    <property type="entry name" value="FAD-binding/transporter-associated domain-like"/>
    <property type="match status" value="1"/>
</dbReference>
<evidence type="ECO:0000313" key="19">
    <source>
        <dbReference type="EMBL" id="GIJ53758.1"/>
    </source>
</evidence>
<keyword evidence="8 17" id="KW-0285">Flavoprotein</keyword>
<feature type="domain" description="FAD-binding PCMH-type" evidence="18">
    <location>
        <begin position="33"/>
        <end position="199"/>
    </location>
</feature>
<name>A0A8J4DXV1_9ACTN</name>
<dbReference type="EMBL" id="BOPG01000009">
    <property type="protein sequence ID" value="GIJ53758.1"/>
    <property type="molecule type" value="Genomic_DNA"/>
</dbReference>
<organism evidence="19 20">
    <name type="scientific">Virgisporangium aurantiacum</name>
    <dbReference type="NCBI Taxonomy" id="175570"/>
    <lineage>
        <taxon>Bacteria</taxon>
        <taxon>Bacillati</taxon>
        <taxon>Actinomycetota</taxon>
        <taxon>Actinomycetes</taxon>
        <taxon>Micromonosporales</taxon>
        <taxon>Micromonosporaceae</taxon>
        <taxon>Virgisporangium</taxon>
    </lineage>
</organism>
<dbReference type="Pfam" id="PF02873">
    <property type="entry name" value="MurB_C"/>
    <property type="match status" value="1"/>
</dbReference>
<reference evidence="19" key="1">
    <citation type="submission" date="2021-01" db="EMBL/GenBank/DDBJ databases">
        <title>Whole genome shotgun sequence of Virgisporangium aurantiacum NBRC 16421.</title>
        <authorList>
            <person name="Komaki H."/>
            <person name="Tamura T."/>
        </authorList>
    </citation>
    <scope>NUCLEOTIDE SEQUENCE</scope>
    <source>
        <strain evidence="19">NBRC 16421</strain>
    </source>
</reference>
<keyword evidence="13 17" id="KW-0560">Oxidoreductase</keyword>
<dbReference type="InterPro" id="IPR036635">
    <property type="entry name" value="MurB_C_sf"/>
</dbReference>
<keyword evidence="20" id="KW-1185">Reference proteome</keyword>
<evidence type="ECO:0000256" key="5">
    <source>
        <dbReference type="ARBA" id="ARBA00010485"/>
    </source>
</evidence>
<dbReference type="GO" id="GO:0005829">
    <property type="term" value="C:cytosol"/>
    <property type="evidence" value="ECO:0007669"/>
    <property type="project" value="TreeGrafter"/>
</dbReference>
<gene>
    <name evidence="17 19" type="primary">murB</name>
    <name evidence="19" type="ORF">Vau01_012740</name>
</gene>
<dbReference type="Gene3D" id="3.30.43.10">
    <property type="entry name" value="Uridine Diphospho-n-acetylenolpyruvylglucosamine Reductase, domain 2"/>
    <property type="match status" value="1"/>
</dbReference>
<dbReference type="InterPro" id="IPR036318">
    <property type="entry name" value="FAD-bd_PCMH-like_sf"/>
</dbReference>
<dbReference type="InterPro" id="IPR011601">
    <property type="entry name" value="MurB_C"/>
</dbReference>
<dbReference type="HAMAP" id="MF_00037">
    <property type="entry name" value="MurB"/>
    <property type="match status" value="1"/>
</dbReference>
<evidence type="ECO:0000256" key="9">
    <source>
        <dbReference type="ARBA" id="ARBA00022827"/>
    </source>
</evidence>
<dbReference type="GO" id="GO:0051301">
    <property type="term" value="P:cell division"/>
    <property type="evidence" value="ECO:0007669"/>
    <property type="project" value="UniProtKB-KW"/>
</dbReference>
<accession>A0A8J4DXV1</accession>
<dbReference type="PROSITE" id="PS51387">
    <property type="entry name" value="FAD_PCMH"/>
    <property type="match status" value="1"/>
</dbReference>
<evidence type="ECO:0000256" key="8">
    <source>
        <dbReference type="ARBA" id="ARBA00022630"/>
    </source>
</evidence>
<dbReference type="InterPro" id="IPR003170">
    <property type="entry name" value="MurB"/>
</dbReference>
<dbReference type="InterPro" id="IPR016167">
    <property type="entry name" value="FAD-bd_PCMH_sub1"/>
</dbReference>
<dbReference type="InterPro" id="IPR006094">
    <property type="entry name" value="Oxid_FAD_bind_N"/>
</dbReference>
<protein>
    <recommendedName>
        <fullName evidence="17">UDP-N-acetylenolpyruvoylglucosamine reductase</fullName>
        <ecNumber evidence="17">1.3.1.98</ecNumber>
    </recommendedName>
    <alternativeName>
        <fullName evidence="17">UDP-N-acetylmuramate dehydrogenase</fullName>
    </alternativeName>
</protein>
<keyword evidence="11 17" id="KW-0133">Cell shape</keyword>
<dbReference type="Pfam" id="PF01565">
    <property type="entry name" value="FAD_binding_4"/>
    <property type="match status" value="1"/>
</dbReference>
<evidence type="ECO:0000256" key="12">
    <source>
        <dbReference type="ARBA" id="ARBA00022984"/>
    </source>
</evidence>
<keyword evidence="14 17" id="KW-0131">Cell cycle</keyword>
<keyword evidence="10 17" id="KW-0521">NADP</keyword>
<sequence length="358" mass="37918">MPRRFRPETCRWSDVITLPDVTVTFAELTTMRVGGPVAELAVATSAAHAVDLVREADAAKRPVLVIGGGSNLVVGDVGWDGRVVRIATTDLDIDGDLVRAGAGVDWDVLVEATTADGLAGLEALSGIPGSVGGTPVQNVGAYGALTSDVLESVSVFDRETGDVESWGPERCGFGVHRQSVFKHTDRWVILEVTYRLRRSPQSGPVKYAGLARHLGIAEGGTAPVADVRAAVIEVRRSKGMVLDADDHNTWSVGSFFLNPVLPELPAAIPADCPRYPDPAGTKVPAAWLIERAGFAPGYGREFGTGTVALSTRHTLAVTNRGGATTADVMKFAAHVREGVETRFGVRLTPECHLVNCSF</sequence>
<keyword evidence="7 17" id="KW-0132">Cell division</keyword>
<dbReference type="GO" id="GO:0008360">
    <property type="term" value="P:regulation of cell shape"/>
    <property type="evidence" value="ECO:0007669"/>
    <property type="project" value="UniProtKB-KW"/>
</dbReference>
<evidence type="ECO:0000259" key="18">
    <source>
        <dbReference type="PROSITE" id="PS51387"/>
    </source>
</evidence>
<keyword evidence="12 17" id="KW-0573">Peptidoglycan synthesis</keyword>
<dbReference type="UniPathway" id="UPA00219"/>
<dbReference type="PANTHER" id="PTHR21071:SF4">
    <property type="entry name" value="UDP-N-ACETYLENOLPYRUVOYLGLUCOSAMINE REDUCTASE"/>
    <property type="match status" value="1"/>
</dbReference>
<dbReference type="Proteomes" id="UP000612585">
    <property type="component" value="Unassembled WGS sequence"/>
</dbReference>
<keyword evidence="15 17" id="KW-0961">Cell wall biogenesis/degradation</keyword>
<comment type="cofactor">
    <cofactor evidence="1 17">
        <name>FAD</name>
        <dbReference type="ChEBI" id="CHEBI:57692"/>
    </cofactor>
</comment>
<evidence type="ECO:0000256" key="4">
    <source>
        <dbReference type="ARBA" id="ARBA00004752"/>
    </source>
</evidence>
<comment type="subcellular location">
    <subcellularLocation>
        <location evidence="3 17">Cytoplasm</location>
    </subcellularLocation>
</comment>
<dbReference type="Gene3D" id="3.90.78.10">
    <property type="entry name" value="UDP-N-acetylenolpyruvoylglucosamine reductase, C-terminal domain"/>
    <property type="match status" value="1"/>
</dbReference>
<dbReference type="GO" id="GO:0071555">
    <property type="term" value="P:cell wall organization"/>
    <property type="evidence" value="ECO:0007669"/>
    <property type="project" value="UniProtKB-KW"/>
</dbReference>
<evidence type="ECO:0000256" key="13">
    <source>
        <dbReference type="ARBA" id="ARBA00023002"/>
    </source>
</evidence>
<dbReference type="Gene3D" id="3.30.465.10">
    <property type="match status" value="1"/>
</dbReference>
<comment type="catalytic activity">
    <reaction evidence="16 17">
        <text>UDP-N-acetyl-alpha-D-muramate + NADP(+) = UDP-N-acetyl-3-O-(1-carboxyvinyl)-alpha-D-glucosamine + NADPH + H(+)</text>
        <dbReference type="Rhea" id="RHEA:12248"/>
        <dbReference type="ChEBI" id="CHEBI:15378"/>
        <dbReference type="ChEBI" id="CHEBI:57783"/>
        <dbReference type="ChEBI" id="CHEBI:58349"/>
        <dbReference type="ChEBI" id="CHEBI:68483"/>
        <dbReference type="ChEBI" id="CHEBI:70757"/>
        <dbReference type="EC" id="1.3.1.98"/>
    </reaction>
</comment>
<feature type="active site" evidence="17">
    <location>
        <position position="350"/>
    </location>
</feature>
<comment type="function">
    <text evidence="2 17">Cell wall formation.</text>
</comment>
<dbReference type="InterPro" id="IPR016166">
    <property type="entry name" value="FAD-bd_PCMH"/>
</dbReference>
<evidence type="ECO:0000256" key="7">
    <source>
        <dbReference type="ARBA" id="ARBA00022618"/>
    </source>
</evidence>
<evidence type="ECO:0000256" key="10">
    <source>
        <dbReference type="ARBA" id="ARBA00022857"/>
    </source>
</evidence>